<dbReference type="InterPro" id="IPR024097">
    <property type="entry name" value="bHLH_ZIP_TF"/>
</dbReference>
<dbReference type="GO" id="GO:0003700">
    <property type="term" value="F:DNA-binding transcription factor activity"/>
    <property type="evidence" value="ECO:0007669"/>
    <property type="project" value="TreeGrafter"/>
</dbReference>
<evidence type="ECO:0000256" key="1">
    <source>
        <dbReference type="ARBA" id="ARBA00004123"/>
    </source>
</evidence>
<dbReference type="GO" id="GO:0046983">
    <property type="term" value="F:protein dimerization activity"/>
    <property type="evidence" value="ECO:0007669"/>
    <property type="project" value="InterPro"/>
</dbReference>
<dbReference type="Proteomes" id="UP001190926">
    <property type="component" value="Unassembled WGS sequence"/>
</dbReference>
<gene>
    <name evidence="6" type="ORF">C2S53_004164</name>
</gene>
<evidence type="ECO:0000313" key="6">
    <source>
        <dbReference type="EMBL" id="KAH6834429.1"/>
    </source>
</evidence>
<evidence type="ECO:0000256" key="2">
    <source>
        <dbReference type="ARBA" id="ARBA00023015"/>
    </source>
</evidence>
<evidence type="ECO:0000259" key="5">
    <source>
        <dbReference type="PROSITE" id="PS50888"/>
    </source>
</evidence>
<feature type="domain" description="BHLH" evidence="5">
    <location>
        <begin position="84"/>
        <end position="134"/>
    </location>
</feature>
<dbReference type="AlphaFoldDB" id="A0AAD4PBQ6"/>
<dbReference type="SUPFAM" id="SSF47459">
    <property type="entry name" value="HLH, helix-loop-helix DNA-binding domain"/>
    <property type="match status" value="1"/>
</dbReference>
<evidence type="ECO:0000313" key="7">
    <source>
        <dbReference type="Proteomes" id="UP001190926"/>
    </source>
</evidence>
<evidence type="ECO:0000256" key="4">
    <source>
        <dbReference type="ARBA" id="ARBA00023242"/>
    </source>
</evidence>
<dbReference type="GO" id="GO:0003677">
    <property type="term" value="F:DNA binding"/>
    <property type="evidence" value="ECO:0007669"/>
    <property type="project" value="UniProtKB-KW"/>
</dbReference>
<proteinExistence type="predicted"/>
<accession>A0AAD4PBQ6</accession>
<dbReference type="Gene3D" id="4.10.280.10">
    <property type="entry name" value="Helix-loop-helix DNA-binding domain"/>
    <property type="match status" value="1"/>
</dbReference>
<dbReference type="InterPro" id="IPR011598">
    <property type="entry name" value="bHLH_dom"/>
</dbReference>
<keyword evidence="6" id="KW-0238">DNA-binding</keyword>
<evidence type="ECO:0000256" key="3">
    <source>
        <dbReference type="ARBA" id="ARBA00023163"/>
    </source>
</evidence>
<dbReference type="InterPro" id="IPR036638">
    <property type="entry name" value="HLH_DNA-bd_sf"/>
</dbReference>
<organism evidence="6 7">
    <name type="scientific">Perilla frutescens var. hirtella</name>
    <name type="common">Perilla citriodora</name>
    <name type="synonym">Perilla setoyensis</name>
    <dbReference type="NCBI Taxonomy" id="608512"/>
    <lineage>
        <taxon>Eukaryota</taxon>
        <taxon>Viridiplantae</taxon>
        <taxon>Streptophyta</taxon>
        <taxon>Embryophyta</taxon>
        <taxon>Tracheophyta</taxon>
        <taxon>Spermatophyta</taxon>
        <taxon>Magnoliopsida</taxon>
        <taxon>eudicotyledons</taxon>
        <taxon>Gunneridae</taxon>
        <taxon>Pentapetalae</taxon>
        <taxon>asterids</taxon>
        <taxon>lamiids</taxon>
        <taxon>Lamiales</taxon>
        <taxon>Lamiaceae</taxon>
        <taxon>Nepetoideae</taxon>
        <taxon>Elsholtzieae</taxon>
        <taxon>Perilla</taxon>
    </lineage>
</organism>
<protein>
    <submittedName>
        <fullName evidence="6">Basic helix-loop-helix DNA-binding superfamily protein</fullName>
    </submittedName>
</protein>
<name>A0AAD4PBQ6_PERFH</name>
<dbReference type="GO" id="GO:0005634">
    <property type="term" value="C:nucleus"/>
    <property type="evidence" value="ECO:0007669"/>
    <property type="project" value="UniProtKB-SubCell"/>
</dbReference>
<dbReference type="PANTHER" id="PTHR12565">
    <property type="entry name" value="STEROL REGULATORY ELEMENT-BINDING PROTEIN"/>
    <property type="match status" value="1"/>
</dbReference>
<dbReference type="PANTHER" id="PTHR12565:SF367">
    <property type="entry name" value="TRANSCRIPTION FACTOR BHLH75"/>
    <property type="match status" value="1"/>
</dbReference>
<comment type="subcellular location">
    <subcellularLocation>
        <location evidence="1">Nucleus</location>
    </subcellularLocation>
</comment>
<sequence>MNSSSMDFLNNIASFEGYIWNVHGITSLSNDQFFDHHHQLCYDDQILRSIGPNVPVFNPTLMSHFFPSGHGCSTVLEPKITVMKSSPSASGLHKLRREKINDRLKCLQDLVPGCYKTMGMAVMLDVIINYLRSLQNQIDLSAASLVYDFNSSEAEAMEALQGTTGYEIAQVLEKLFGDGYGGIFQFQTAAKWSL</sequence>
<keyword evidence="4" id="KW-0539">Nucleus</keyword>
<dbReference type="EMBL" id="SDAM02000050">
    <property type="protein sequence ID" value="KAH6834429.1"/>
    <property type="molecule type" value="Genomic_DNA"/>
</dbReference>
<keyword evidence="2" id="KW-0805">Transcription regulation</keyword>
<keyword evidence="3" id="KW-0804">Transcription</keyword>
<reference evidence="6 7" key="1">
    <citation type="journal article" date="2021" name="Nat. Commun.">
        <title>Incipient diploidization of the medicinal plant Perilla within 10,000 years.</title>
        <authorList>
            <person name="Zhang Y."/>
            <person name="Shen Q."/>
            <person name="Leng L."/>
            <person name="Zhang D."/>
            <person name="Chen S."/>
            <person name="Shi Y."/>
            <person name="Ning Z."/>
            <person name="Chen S."/>
        </authorList>
    </citation>
    <scope>NUCLEOTIDE SEQUENCE [LARGE SCALE GENOMIC DNA]</scope>
    <source>
        <strain evidence="7">cv. PC099</strain>
    </source>
</reference>
<dbReference type="SMART" id="SM00353">
    <property type="entry name" value="HLH"/>
    <property type="match status" value="1"/>
</dbReference>
<comment type="caution">
    <text evidence="6">The sequence shown here is derived from an EMBL/GenBank/DDBJ whole genome shotgun (WGS) entry which is preliminary data.</text>
</comment>
<keyword evidence="7" id="KW-1185">Reference proteome</keyword>
<dbReference type="PROSITE" id="PS50888">
    <property type="entry name" value="BHLH"/>
    <property type="match status" value="1"/>
</dbReference>